<keyword evidence="5" id="KW-0631">Potassium channel</keyword>
<dbReference type="GO" id="GO:0005249">
    <property type="term" value="F:voltage-gated potassium channel activity"/>
    <property type="evidence" value="ECO:0007669"/>
    <property type="project" value="InterPro"/>
</dbReference>
<keyword evidence="6" id="KW-0851">Voltage-gated channel</keyword>
<evidence type="ECO:0000313" key="14">
    <source>
        <dbReference type="EMBL" id="SDZ13008.1"/>
    </source>
</evidence>
<evidence type="ECO:0000256" key="7">
    <source>
        <dbReference type="ARBA" id="ARBA00022958"/>
    </source>
</evidence>
<dbReference type="AlphaFoldDB" id="A0A1H3QIY8"/>
<evidence type="ECO:0000256" key="5">
    <source>
        <dbReference type="ARBA" id="ARBA00022826"/>
    </source>
</evidence>
<dbReference type="PANTHER" id="PTHR11537">
    <property type="entry name" value="VOLTAGE-GATED POTASSIUM CHANNEL"/>
    <property type="match status" value="1"/>
</dbReference>
<evidence type="ECO:0000256" key="3">
    <source>
        <dbReference type="ARBA" id="ARBA00022538"/>
    </source>
</evidence>
<feature type="transmembrane region" description="Helical" evidence="12">
    <location>
        <begin position="25"/>
        <end position="47"/>
    </location>
</feature>
<evidence type="ECO:0000256" key="2">
    <source>
        <dbReference type="ARBA" id="ARBA00022448"/>
    </source>
</evidence>
<dbReference type="SUPFAM" id="SSF81324">
    <property type="entry name" value="Voltage-gated potassium channels"/>
    <property type="match status" value="1"/>
</dbReference>
<gene>
    <name evidence="14" type="ORF">SAMN05192546_109100</name>
</gene>
<dbReference type="PRINTS" id="PR00169">
    <property type="entry name" value="KCHANNEL"/>
</dbReference>
<organism evidence="14 15">
    <name type="scientific">Tindallia californiensis</name>
    <dbReference type="NCBI Taxonomy" id="159292"/>
    <lineage>
        <taxon>Bacteria</taxon>
        <taxon>Bacillati</taxon>
        <taxon>Bacillota</taxon>
        <taxon>Clostridia</taxon>
        <taxon>Peptostreptococcales</taxon>
        <taxon>Tindalliaceae</taxon>
        <taxon>Tindallia</taxon>
    </lineage>
</organism>
<evidence type="ECO:0000256" key="8">
    <source>
        <dbReference type="ARBA" id="ARBA00022989"/>
    </source>
</evidence>
<evidence type="ECO:0000256" key="11">
    <source>
        <dbReference type="ARBA" id="ARBA00023303"/>
    </source>
</evidence>
<feature type="transmembrane region" description="Helical" evidence="12">
    <location>
        <begin position="90"/>
        <end position="114"/>
    </location>
</feature>
<keyword evidence="4 12" id="KW-0812">Transmembrane</keyword>
<dbReference type="EMBL" id="FNPV01000009">
    <property type="protein sequence ID" value="SDZ13008.1"/>
    <property type="molecule type" value="Genomic_DNA"/>
</dbReference>
<dbReference type="Pfam" id="PF00520">
    <property type="entry name" value="Ion_trans"/>
    <property type="match status" value="1"/>
</dbReference>
<dbReference type="InterPro" id="IPR027359">
    <property type="entry name" value="Volt_channel_dom_sf"/>
</dbReference>
<keyword evidence="11 14" id="KW-0407">Ion channel</keyword>
<dbReference type="Gene3D" id="1.10.287.70">
    <property type="match status" value="1"/>
</dbReference>
<keyword evidence="3" id="KW-0633">Potassium transport</keyword>
<dbReference type="RefSeq" id="WP_093314921.1">
    <property type="nucleotide sequence ID" value="NZ_FNPV01000009.1"/>
</dbReference>
<dbReference type="OrthoDB" id="9810759at2"/>
<keyword evidence="9" id="KW-0406">Ion transport</keyword>
<keyword evidence="15" id="KW-1185">Reference proteome</keyword>
<protein>
    <submittedName>
        <fullName evidence="14">Voltage-gated potassium channel</fullName>
    </submittedName>
</protein>
<feature type="domain" description="Ion transport" evidence="13">
    <location>
        <begin position="25"/>
        <end position="242"/>
    </location>
</feature>
<evidence type="ECO:0000256" key="6">
    <source>
        <dbReference type="ARBA" id="ARBA00022882"/>
    </source>
</evidence>
<dbReference type="InterPro" id="IPR028325">
    <property type="entry name" value="VG_K_chnl"/>
</dbReference>
<reference evidence="14 15" key="1">
    <citation type="submission" date="2016-10" db="EMBL/GenBank/DDBJ databases">
        <authorList>
            <person name="de Groot N.N."/>
        </authorList>
    </citation>
    <scope>NUCLEOTIDE SEQUENCE [LARGE SCALE GENOMIC DNA]</scope>
    <source>
        <strain evidence="14 15">APO</strain>
    </source>
</reference>
<feature type="transmembrane region" description="Helical" evidence="12">
    <location>
        <begin position="152"/>
        <end position="173"/>
    </location>
</feature>
<dbReference type="InterPro" id="IPR005821">
    <property type="entry name" value="Ion_trans_dom"/>
</dbReference>
<sequence length="280" mass="31779">MATKEHSWKHRIRQIIYQTDTPAGYLFDVLLILSILINSLLIILESVEGIRMVHGQKMINLQYIFVAIFTIEYGLRVYTVENRRAYVMSFFGIIDFLAILPFYLAFVMPVARLFPVLRTLRLLRLFSVFKMVRYVDEAGVLLKALRASRPKIIIFLSTILLIIVIMGALMYTIEGPENGFVDIPESMYWAVVTVSTVGYGDISPQTELGKLLASVLMITGYGIIAVPTGIITSEMSRVSREAEKQENLPLARCPQCGQGKHMKEAMYCYACGVNFHKKNF</sequence>
<dbReference type="Proteomes" id="UP000199230">
    <property type="component" value="Unassembled WGS sequence"/>
</dbReference>
<accession>A0A1H3QIY8</accession>
<dbReference type="STRING" id="159292.SAMN05192546_109100"/>
<feature type="transmembrane region" description="Helical" evidence="12">
    <location>
        <begin position="59"/>
        <end position="78"/>
    </location>
</feature>
<dbReference type="PANTHER" id="PTHR11537:SF254">
    <property type="entry name" value="POTASSIUM VOLTAGE-GATED CHANNEL PROTEIN SHAB"/>
    <property type="match status" value="1"/>
</dbReference>
<feature type="transmembrane region" description="Helical" evidence="12">
    <location>
        <begin position="211"/>
        <end position="231"/>
    </location>
</feature>
<dbReference type="GO" id="GO:0008076">
    <property type="term" value="C:voltage-gated potassium channel complex"/>
    <property type="evidence" value="ECO:0007669"/>
    <property type="project" value="InterPro"/>
</dbReference>
<evidence type="ECO:0000256" key="12">
    <source>
        <dbReference type="SAM" id="Phobius"/>
    </source>
</evidence>
<dbReference type="Gene3D" id="1.20.120.350">
    <property type="entry name" value="Voltage-gated potassium channels. Chain C"/>
    <property type="match status" value="1"/>
</dbReference>
<dbReference type="GO" id="GO:0001508">
    <property type="term" value="P:action potential"/>
    <property type="evidence" value="ECO:0007669"/>
    <property type="project" value="TreeGrafter"/>
</dbReference>
<keyword evidence="8 12" id="KW-1133">Transmembrane helix</keyword>
<evidence type="ECO:0000256" key="10">
    <source>
        <dbReference type="ARBA" id="ARBA00023136"/>
    </source>
</evidence>
<evidence type="ECO:0000256" key="1">
    <source>
        <dbReference type="ARBA" id="ARBA00004141"/>
    </source>
</evidence>
<proteinExistence type="predicted"/>
<keyword evidence="10 12" id="KW-0472">Membrane</keyword>
<evidence type="ECO:0000313" key="15">
    <source>
        <dbReference type="Proteomes" id="UP000199230"/>
    </source>
</evidence>
<name>A0A1H3QIY8_9FIRM</name>
<comment type="subcellular location">
    <subcellularLocation>
        <location evidence="1">Membrane</location>
        <topology evidence="1">Multi-pass membrane protein</topology>
    </subcellularLocation>
</comment>
<evidence type="ECO:0000256" key="4">
    <source>
        <dbReference type="ARBA" id="ARBA00022692"/>
    </source>
</evidence>
<keyword evidence="7" id="KW-0630">Potassium</keyword>
<evidence type="ECO:0000256" key="9">
    <source>
        <dbReference type="ARBA" id="ARBA00023065"/>
    </source>
</evidence>
<keyword evidence="2" id="KW-0813">Transport</keyword>
<evidence type="ECO:0000259" key="13">
    <source>
        <dbReference type="Pfam" id="PF00520"/>
    </source>
</evidence>